<keyword evidence="3" id="KW-1185">Reference proteome</keyword>
<keyword evidence="1" id="KW-0472">Membrane</keyword>
<proteinExistence type="predicted"/>
<evidence type="ECO:0000313" key="3">
    <source>
        <dbReference type="Proteomes" id="UP000278983"/>
    </source>
</evidence>
<organism evidence="2 3">
    <name type="scientific">Prevotella koreensis</name>
    <dbReference type="NCBI Taxonomy" id="2490854"/>
    <lineage>
        <taxon>Bacteria</taxon>
        <taxon>Pseudomonadati</taxon>
        <taxon>Bacteroidota</taxon>
        <taxon>Bacteroidia</taxon>
        <taxon>Bacteroidales</taxon>
        <taxon>Prevotellaceae</taxon>
        <taxon>Prevotella</taxon>
    </lineage>
</organism>
<name>A0A3S0QV12_9BACT</name>
<accession>A0A3S0QV12</accession>
<keyword evidence="1" id="KW-0812">Transmembrane</keyword>
<dbReference type="OrthoDB" id="1079857at2"/>
<dbReference type="Proteomes" id="UP000278983">
    <property type="component" value="Unassembled WGS sequence"/>
</dbReference>
<feature type="transmembrane region" description="Helical" evidence="1">
    <location>
        <begin position="6"/>
        <end position="24"/>
    </location>
</feature>
<dbReference type="AlphaFoldDB" id="A0A3S0QV12"/>
<keyword evidence="1" id="KW-1133">Transmembrane helix</keyword>
<sequence length="190" mass="21777">MACLTWSFIVLVVVIAIAIFVSKLKRDHIETAVSQTISPSPTFIKSMQDIGEWEFLSITDEELVDTMRNGVFSNDELVRIYYGTLRLGVNMHKTTPGWLTVSNDTLNARLPRIELLDNNFIDEGRTQSFYESGSWSDSDRASLYKRAYNMMRKRCLTSVNIKSAELSCTEQFTKIFKALGYENVIITYEE</sequence>
<protein>
    <submittedName>
        <fullName evidence="2">DUF4230 domain-containing protein</fullName>
    </submittedName>
</protein>
<comment type="caution">
    <text evidence="2">The sequence shown here is derived from an EMBL/GenBank/DDBJ whole genome shotgun (WGS) entry which is preliminary data.</text>
</comment>
<reference evidence="2 3" key="1">
    <citation type="submission" date="2018-12" db="EMBL/GenBank/DDBJ databases">
        <title>Genome sequencing of Prevotella sp. KCOM 3155 (= JS262).</title>
        <authorList>
            <person name="Kook J.-K."/>
            <person name="Park S.-N."/>
            <person name="Lim Y.K."/>
        </authorList>
    </citation>
    <scope>NUCLEOTIDE SEQUENCE [LARGE SCALE GENOMIC DNA]</scope>
    <source>
        <strain evidence="2 3">KCOM 3155</strain>
    </source>
</reference>
<dbReference type="Pfam" id="PF14014">
    <property type="entry name" value="DUF4230"/>
    <property type="match status" value="1"/>
</dbReference>
<gene>
    <name evidence="2" type="ORF">EHV08_04420</name>
</gene>
<evidence type="ECO:0000256" key="1">
    <source>
        <dbReference type="SAM" id="Phobius"/>
    </source>
</evidence>
<evidence type="ECO:0000313" key="2">
    <source>
        <dbReference type="EMBL" id="RUL60326.1"/>
    </source>
</evidence>
<dbReference type="EMBL" id="RYYU01000001">
    <property type="protein sequence ID" value="RUL60326.1"/>
    <property type="molecule type" value="Genomic_DNA"/>
</dbReference>
<dbReference type="InterPro" id="IPR025324">
    <property type="entry name" value="DUF4230"/>
</dbReference>